<dbReference type="EMBL" id="AABL01002162">
    <property type="protein sequence ID" value="EAA18613.1"/>
    <property type="molecule type" value="Genomic_DNA"/>
</dbReference>
<dbReference type="InterPro" id="IPR006477">
    <property type="entry name" value="Yir_bir_cir"/>
</dbReference>
<evidence type="ECO:0000313" key="2">
    <source>
        <dbReference type="EMBL" id="EAA18613.1"/>
    </source>
</evidence>
<sequence length="320" mass="37058">MNKQVSKLFYAIRNSLPNKLDNNGNYQFIINESILNGYCNSKKCSNNLEKINAGCLYLFDAFFKDSSVFESVAKGNINIVEYIIIWLSHMLIPIKNDNNDSIEFFYKTYIDNDKYKNSINGVTVYKDYKDLIDKRDLINMDIKSIYKFYDAFNTLCLMYVEFDEDSPDCKKYSDKAKEFVKNYKKLKGDSSITENSLYNKILSTLLTDYNNLKDKCSDSSSFPSIETTNNSMQSFGQISEDTSSSSSIGNKLLIVLSIFGAIAFFLGISYKVNNKELKNTIFKCYFHYIYANVNKKIIHFLTFYISIHYLDFGNDLKNNK</sequence>
<keyword evidence="1" id="KW-0812">Transmembrane</keyword>
<evidence type="ECO:0000256" key="1">
    <source>
        <dbReference type="SAM" id="Phobius"/>
    </source>
</evidence>
<keyword evidence="1" id="KW-1133">Transmembrane helix</keyword>
<accession>Q7RAU8</accession>
<reference evidence="2 3" key="1">
    <citation type="journal article" date="2002" name="Nature">
        <title>Genome sequence and comparative analysis of the model rodent malaria parasite Plasmodium yoelii yoelii.</title>
        <authorList>
            <person name="Carlton J.M."/>
            <person name="Angiuoli S.V."/>
            <person name="Suh B.B."/>
            <person name="Kooij T.W."/>
            <person name="Pertea M."/>
            <person name="Silva J.C."/>
            <person name="Ermolaeva M.D."/>
            <person name="Allen J.E."/>
            <person name="Selengut J.D."/>
            <person name="Koo H.L."/>
            <person name="Peterson J.D."/>
            <person name="Pop M."/>
            <person name="Kosack D.S."/>
            <person name="Shumway M.F."/>
            <person name="Bidwell S.L."/>
            <person name="Shallom S.J."/>
            <person name="van Aken S.E."/>
            <person name="Riedmuller S.B."/>
            <person name="Feldblyum T.V."/>
            <person name="Cho J.K."/>
            <person name="Quackenbush J."/>
            <person name="Sedegah M."/>
            <person name="Shoaibi A."/>
            <person name="Cummings L.M."/>
            <person name="Florens L."/>
            <person name="Yates J.R."/>
            <person name="Raine J.D."/>
            <person name="Sinden R.E."/>
            <person name="Harris M.A."/>
            <person name="Cunningham D.A."/>
            <person name="Preiser P.R."/>
            <person name="Bergman L.W."/>
            <person name="Vaidya A.B."/>
            <person name="van Lin L.H."/>
            <person name="Janse C.J."/>
            <person name="Waters A.P."/>
            <person name="Smith H.O."/>
            <person name="White O.R."/>
            <person name="Salzberg S.L."/>
            <person name="Venter J.C."/>
            <person name="Fraser C.M."/>
            <person name="Hoffman S.L."/>
            <person name="Gardner M.J."/>
            <person name="Carucci D.J."/>
        </authorList>
    </citation>
    <scope>NUCLEOTIDE SEQUENCE [LARGE SCALE GENOMIC DNA]</scope>
    <source>
        <strain evidence="2 3">17XNL</strain>
    </source>
</reference>
<dbReference type="PaxDb" id="73239-Q7RAU8"/>
<keyword evidence="1" id="KW-0472">Membrane</keyword>
<comment type="caution">
    <text evidence="2">The sequence shown here is derived from an EMBL/GenBank/DDBJ whole genome shotgun (WGS) entry which is preliminary data.</text>
</comment>
<dbReference type="NCBIfam" id="TIGR01590">
    <property type="entry name" value="yir-bir-cir_Pla"/>
    <property type="match status" value="1"/>
</dbReference>
<keyword evidence="3" id="KW-1185">Reference proteome</keyword>
<feature type="transmembrane region" description="Helical" evidence="1">
    <location>
        <begin position="252"/>
        <end position="270"/>
    </location>
</feature>
<gene>
    <name evidence="2" type="ORF">PY06401</name>
</gene>
<evidence type="ECO:0000313" key="3">
    <source>
        <dbReference type="Proteomes" id="UP000008553"/>
    </source>
</evidence>
<organism evidence="2 3">
    <name type="scientific">Plasmodium yoelii yoelii</name>
    <dbReference type="NCBI Taxonomy" id="73239"/>
    <lineage>
        <taxon>Eukaryota</taxon>
        <taxon>Sar</taxon>
        <taxon>Alveolata</taxon>
        <taxon>Apicomplexa</taxon>
        <taxon>Aconoidasida</taxon>
        <taxon>Haemosporida</taxon>
        <taxon>Plasmodiidae</taxon>
        <taxon>Plasmodium</taxon>
        <taxon>Plasmodium (Vinckeia)</taxon>
    </lineage>
</organism>
<dbReference type="AlphaFoldDB" id="Q7RAU8"/>
<dbReference type="InParanoid" id="Q7RAU8"/>
<proteinExistence type="predicted"/>
<dbReference type="Proteomes" id="UP000008553">
    <property type="component" value="Unassembled WGS sequence"/>
</dbReference>
<name>Q7RAU8_PLAYO</name>
<protein>
    <submittedName>
        <fullName evidence="2">Yir3 protein</fullName>
    </submittedName>
</protein>
<dbReference type="Pfam" id="PF06022">
    <property type="entry name" value="Cir_Bir_Yir"/>
    <property type="match status" value="1"/>
</dbReference>